<evidence type="ECO:0000313" key="6">
    <source>
        <dbReference type="EMBL" id="GAT61498.1"/>
    </source>
</evidence>
<reference evidence="7" key="2">
    <citation type="journal article" date="2017" name="Genome Announc.">
        <title>Draft genome sequence of Paludibacter jiangxiensis NM7(T), a propionate-producing fermentative bacterium.</title>
        <authorList>
            <person name="Qiu Y.-L."/>
            <person name="Tourlousse D.M."/>
            <person name="Matsuura N."/>
            <person name="Ohashi A."/>
            <person name="Sekiguchi Y."/>
        </authorList>
    </citation>
    <scope>NUCLEOTIDE SEQUENCE [LARGE SCALE GENOMIC DNA]</scope>
    <source>
        <strain evidence="7">NM7</strain>
    </source>
</reference>
<dbReference type="PRINTS" id="PR00032">
    <property type="entry name" value="HTHARAC"/>
</dbReference>
<feature type="transmembrane region" description="Helical" evidence="4">
    <location>
        <begin position="213"/>
        <end position="232"/>
    </location>
</feature>
<dbReference type="GO" id="GO:0003700">
    <property type="term" value="F:DNA-binding transcription factor activity"/>
    <property type="evidence" value="ECO:0007669"/>
    <property type="project" value="InterPro"/>
</dbReference>
<feature type="transmembrane region" description="Helical" evidence="4">
    <location>
        <begin position="189"/>
        <end position="207"/>
    </location>
</feature>
<dbReference type="InterPro" id="IPR009057">
    <property type="entry name" value="Homeodomain-like_sf"/>
</dbReference>
<feature type="transmembrane region" description="Helical" evidence="4">
    <location>
        <begin position="140"/>
        <end position="161"/>
    </location>
</feature>
<feature type="transmembrane region" description="Helical" evidence="4">
    <location>
        <begin position="6"/>
        <end position="28"/>
    </location>
</feature>
<dbReference type="Pfam" id="PF12833">
    <property type="entry name" value="HTH_18"/>
    <property type="match status" value="1"/>
</dbReference>
<dbReference type="InterPro" id="IPR018060">
    <property type="entry name" value="HTH_AraC"/>
</dbReference>
<reference evidence="7" key="1">
    <citation type="submission" date="2016-04" db="EMBL/GenBank/DDBJ databases">
        <title>Draft genome sequence of Paludibacter jiangxiensis strain NM7.</title>
        <authorList>
            <person name="Qiu Y."/>
            <person name="Matsuura N."/>
            <person name="Ohashi A."/>
            <person name="Tourlousse M.D."/>
            <person name="Sekiguchi Y."/>
        </authorList>
    </citation>
    <scope>NUCLEOTIDE SEQUENCE [LARGE SCALE GENOMIC DNA]</scope>
    <source>
        <strain evidence="7">NM7</strain>
    </source>
</reference>
<keyword evidence="1" id="KW-0805">Transcription regulation</keyword>
<keyword evidence="2 6" id="KW-0238">DNA-binding</keyword>
<feature type="transmembrane region" description="Helical" evidence="4">
    <location>
        <begin position="98"/>
        <end position="120"/>
    </location>
</feature>
<name>A0A170Y3Y0_9BACT</name>
<feature type="transmembrane region" description="Helical" evidence="4">
    <location>
        <begin position="40"/>
        <end position="58"/>
    </location>
</feature>
<keyword evidence="3" id="KW-0804">Transcription</keyword>
<dbReference type="AlphaFoldDB" id="A0A170Y3Y0"/>
<feature type="domain" description="HTH araC/xylS-type" evidence="5">
    <location>
        <begin position="264"/>
        <end position="365"/>
    </location>
</feature>
<dbReference type="RefSeq" id="WP_068701056.1">
    <property type="nucleotide sequence ID" value="NZ_BDCR01000001.1"/>
</dbReference>
<dbReference type="GO" id="GO:0043565">
    <property type="term" value="F:sequence-specific DNA binding"/>
    <property type="evidence" value="ECO:0007669"/>
    <property type="project" value="InterPro"/>
</dbReference>
<dbReference type="STRING" id="681398.PJIAN_177"/>
<dbReference type="PANTHER" id="PTHR43280:SF2">
    <property type="entry name" value="HTH-TYPE TRANSCRIPTIONAL REGULATOR EXSA"/>
    <property type="match status" value="1"/>
</dbReference>
<accession>A0A170Y3Y0</accession>
<evidence type="ECO:0000313" key="7">
    <source>
        <dbReference type="Proteomes" id="UP000076586"/>
    </source>
</evidence>
<feature type="transmembrane region" description="Helical" evidence="4">
    <location>
        <begin position="64"/>
        <end position="86"/>
    </location>
</feature>
<keyword evidence="4" id="KW-0812">Transmembrane</keyword>
<comment type="caution">
    <text evidence="6">The sequence shown here is derived from an EMBL/GenBank/DDBJ whole genome shotgun (WGS) entry which is preliminary data.</text>
</comment>
<gene>
    <name evidence="6" type="ORF">PJIAN_177</name>
</gene>
<evidence type="ECO:0000256" key="1">
    <source>
        <dbReference type="ARBA" id="ARBA00023015"/>
    </source>
</evidence>
<dbReference type="PANTHER" id="PTHR43280">
    <property type="entry name" value="ARAC-FAMILY TRANSCRIPTIONAL REGULATOR"/>
    <property type="match status" value="1"/>
</dbReference>
<sequence>MNHLLYVLLTNALAASCLILAIIFITLPLPGNAGLKSYRISLRILFVAYVASALIAIVDKVLVNVLSMVLLSICSFLIMLFSMALINLLHPERITRKFILLHLSPLVFCNLLYWIGAIKFGNPILGNLSLVMQNLTHPQILIRIATWLMCVTQLVYFCCSFQKEVTLYNSRLDECFSENMKLHLTWVRICYDVALLFGGYALVISLISSPLALMTFFSVLVVFFIAFGVCYIQYPRTYVQIEQVFHLLTPESGQAPKQRHSWVTLKKQVLDQKYYLTPGVSIEEMSQFLKIGRATLSGFINKEEGVTFNAWVGLLRIEESMRIFRENPQFSIAQVSEMVGYSEPSNFSRQFKTITGVSPSEWYRQKQ</sequence>
<dbReference type="OrthoDB" id="1122790at2"/>
<protein>
    <submittedName>
        <fullName evidence="6">AraC-type DNA-binding protein</fullName>
    </submittedName>
</protein>
<evidence type="ECO:0000256" key="3">
    <source>
        <dbReference type="ARBA" id="ARBA00023163"/>
    </source>
</evidence>
<keyword evidence="4" id="KW-1133">Transmembrane helix</keyword>
<dbReference type="SMART" id="SM00342">
    <property type="entry name" value="HTH_ARAC"/>
    <property type="match status" value="1"/>
</dbReference>
<evidence type="ECO:0000256" key="2">
    <source>
        <dbReference type="ARBA" id="ARBA00023125"/>
    </source>
</evidence>
<proteinExistence type="predicted"/>
<dbReference type="Proteomes" id="UP000076586">
    <property type="component" value="Unassembled WGS sequence"/>
</dbReference>
<dbReference type="InterPro" id="IPR020449">
    <property type="entry name" value="Tscrpt_reg_AraC-type_HTH"/>
</dbReference>
<keyword evidence="4" id="KW-0472">Membrane</keyword>
<dbReference type="PROSITE" id="PS01124">
    <property type="entry name" value="HTH_ARAC_FAMILY_2"/>
    <property type="match status" value="1"/>
</dbReference>
<keyword evidence="7" id="KW-1185">Reference proteome</keyword>
<evidence type="ECO:0000259" key="5">
    <source>
        <dbReference type="PROSITE" id="PS01124"/>
    </source>
</evidence>
<dbReference type="Gene3D" id="1.10.10.60">
    <property type="entry name" value="Homeodomain-like"/>
    <property type="match status" value="1"/>
</dbReference>
<organism evidence="6 7">
    <name type="scientific">Paludibacter jiangxiensis</name>
    <dbReference type="NCBI Taxonomy" id="681398"/>
    <lineage>
        <taxon>Bacteria</taxon>
        <taxon>Pseudomonadati</taxon>
        <taxon>Bacteroidota</taxon>
        <taxon>Bacteroidia</taxon>
        <taxon>Bacteroidales</taxon>
        <taxon>Paludibacteraceae</taxon>
        <taxon>Paludibacter</taxon>
    </lineage>
</organism>
<dbReference type="SUPFAM" id="SSF46689">
    <property type="entry name" value="Homeodomain-like"/>
    <property type="match status" value="1"/>
</dbReference>
<dbReference type="EMBL" id="BDCR01000001">
    <property type="protein sequence ID" value="GAT61498.1"/>
    <property type="molecule type" value="Genomic_DNA"/>
</dbReference>
<evidence type="ECO:0000256" key="4">
    <source>
        <dbReference type="SAM" id="Phobius"/>
    </source>
</evidence>